<dbReference type="InterPro" id="IPR008521">
    <property type="entry name" value="Mg_trans_NIPA"/>
</dbReference>
<evidence type="ECO:0008006" key="8">
    <source>
        <dbReference type="Google" id="ProtNLM"/>
    </source>
</evidence>
<feature type="transmembrane region" description="Helical" evidence="5">
    <location>
        <begin position="227"/>
        <end position="248"/>
    </location>
</feature>
<keyword evidence="7" id="KW-1185">Reference proteome</keyword>
<feature type="transmembrane region" description="Helical" evidence="5">
    <location>
        <begin position="163"/>
        <end position="184"/>
    </location>
</feature>
<comment type="subcellular location">
    <subcellularLocation>
        <location evidence="1">Membrane</location>
        <topology evidence="1">Multi-pass membrane protein</topology>
    </subcellularLocation>
</comment>
<dbReference type="AlphaFoldDB" id="A0A3N4G9P5"/>
<dbReference type="GO" id="GO:0016020">
    <property type="term" value="C:membrane"/>
    <property type="evidence" value="ECO:0007669"/>
    <property type="project" value="UniProtKB-SubCell"/>
</dbReference>
<feature type="transmembrane region" description="Helical" evidence="5">
    <location>
        <begin position="77"/>
        <end position="101"/>
    </location>
</feature>
<comment type="caution">
    <text evidence="6">The sequence shown here is derived from an EMBL/GenBank/DDBJ whole genome shotgun (WGS) entry which is preliminary data.</text>
</comment>
<feature type="transmembrane region" description="Helical" evidence="5">
    <location>
        <begin position="136"/>
        <end position="157"/>
    </location>
</feature>
<dbReference type="InterPro" id="IPR037185">
    <property type="entry name" value="EmrE-like"/>
</dbReference>
<dbReference type="EMBL" id="RKMH01000009">
    <property type="protein sequence ID" value="RPA59493.1"/>
    <property type="molecule type" value="Genomic_DNA"/>
</dbReference>
<feature type="transmembrane region" description="Helical" evidence="5">
    <location>
        <begin position="196"/>
        <end position="215"/>
    </location>
</feature>
<organism evidence="6 7">
    <name type="scientific">Gordonia oryzae</name>
    <dbReference type="NCBI Taxonomy" id="2487349"/>
    <lineage>
        <taxon>Bacteria</taxon>
        <taxon>Bacillati</taxon>
        <taxon>Actinomycetota</taxon>
        <taxon>Actinomycetes</taxon>
        <taxon>Mycobacteriales</taxon>
        <taxon>Gordoniaceae</taxon>
        <taxon>Gordonia</taxon>
    </lineage>
</organism>
<dbReference type="RefSeq" id="WP_123930767.1">
    <property type="nucleotide sequence ID" value="NZ_JBPSDP010000008.1"/>
</dbReference>
<keyword evidence="2 5" id="KW-0812">Transmembrane</keyword>
<name>A0A3N4G9P5_9ACTN</name>
<evidence type="ECO:0000256" key="4">
    <source>
        <dbReference type="ARBA" id="ARBA00023136"/>
    </source>
</evidence>
<dbReference type="Proteomes" id="UP000267536">
    <property type="component" value="Unassembled WGS sequence"/>
</dbReference>
<dbReference type="OrthoDB" id="3837845at2"/>
<feature type="transmembrane region" description="Helical" evidence="5">
    <location>
        <begin position="255"/>
        <end position="280"/>
    </location>
</feature>
<evidence type="ECO:0000256" key="2">
    <source>
        <dbReference type="ARBA" id="ARBA00022692"/>
    </source>
</evidence>
<dbReference type="Gene3D" id="1.10.3730.20">
    <property type="match status" value="1"/>
</dbReference>
<keyword evidence="3 5" id="KW-1133">Transmembrane helix</keyword>
<proteinExistence type="predicted"/>
<gene>
    <name evidence="6" type="ORF">EF294_13515</name>
</gene>
<evidence type="ECO:0000256" key="5">
    <source>
        <dbReference type="SAM" id="Phobius"/>
    </source>
</evidence>
<evidence type="ECO:0000256" key="3">
    <source>
        <dbReference type="ARBA" id="ARBA00022989"/>
    </source>
</evidence>
<protein>
    <recommendedName>
        <fullName evidence="8">Integral membrane protein</fullName>
    </recommendedName>
</protein>
<evidence type="ECO:0000313" key="6">
    <source>
        <dbReference type="EMBL" id="RPA59493.1"/>
    </source>
</evidence>
<evidence type="ECO:0000313" key="7">
    <source>
        <dbReference type="Proteomes" id="UP000267536"/>
    </source>
</evidence>
<keyword evidence="4 5" id="KW-0472">Membrane</keyword>
<sequence length="286" mass="28459">MIVGFIAAVLAALAYGTASVLQARGAAEVDDGAQHDEVPSAASTFAAMITVSFLIGFALDALGFIGNMVAARTMPLFVAQPIIAANLVVTALLAMVVLHARLSVRDWTGIVLVIAALTVLGIAAGDEGHDDAGRSLHWGVLIAGAVLIAFGLVVMRFSGARVAVGAGLLGGVLFGVLAIAVRVVDGVSPFDLGRLLTDPAAYAVVVCGVGGFYLFTVALQTGSVSAAAASLVVGETVVPGVAGIVLLGDTVRHGWAVVAAVAFFVAIAGAIIVAMSSAVADVEAAG</sequence>
<accession>A0A3N4G9P5</accession>
<dbReference type="PANTHER" id="PTHR40761:SF1">
    <property type="entry name" value="CONSERVED INTEGRAL MEMBRANE ALANINE VALINE AND LEUCINE RICH PROTEIN-RELATED"/>
    <property type="match status" value="1"/>
</dbReference>
<dbReference type="Pfam" id="PF05653">
    <property type="entry name" value="Mg_trans_NIPA"/>
    <property type="match status" value="1"/>
</dbReference>
<reference evidence="6 7" key="1">
    <citation type="submission" date="2018-11" db="EMBL/GenBank/DDBJ databases">
        <title>Draft genome sequence of Gordonia sp. RS15-1S isolated from rice stems.</title>
        <authorList>
            <person name="Muangham S."/>
        </authorList>
    </citation>
    <scope>NUCLEOTIDE SEQUENCE [LARGE SCALE GENOMIC DNA]</scope>
    <source>
        <strain evidence="6 7">RS15-1S</strain>
    </source>
</reference>
<dbReference type="GO" id="GO:0015095">
    <property type="term" value="F:magnesium ion transmembrane transporter activity"/>
    <property type="evidence" value="ECO:0007669"/>
    <property type="project" value="InterPro"/>
</dbReference>
<dbReference type="PANTHER" id="PTHR40761">
    <property type="entry name" value="CONSERVED INTEGRAL MEMBRANE ALANINE VALINE AND LEUCINE RICH PROTEIN-RELATED"/>
    <property type="match status" value="1"/>
</dbReference>
<feature type="transmembrane region" description="Helical" evidence="5">
    <location>
        <begin position="42"/>
        <end position="65"/>
    </location>
</feature>
<dbReference type="SUPFAM" id="SSF103481">
    <property type="entry name" value="Multidrug resistance efflux transporter EmrE"/>
    <property type="match status" value="1"/>
</dbReference>
<evidence type="ECO:0000256" key="1">
    <source>
        <dbReference type="ARBA" id="ARBA00004141"/>
    </source>
</evidence>
<feature type="transmembrane region" description="Helical" evidence="5">
    <location>
        <begin position="107"/>
        <end position="124"/>
    </location>
</feature>